<sequence>MLLQHKTNAPPWSLKIQPFRMGTWWKLAMGPLILRPCRKINRRCPWIFAIPPVSIQIIYKWLLSHMGIACFFVYVGSKCLQGTFLIDMALWARPYLQTYI</sequence>
<proteinExistence type="predicted"/>
<organism evidence="1 2">
    <name type="scientific">human papillomavirus 81</name>
    <dbReference type="NCBI Taxonomy" id="333771"/>
    <lineage>
        <taxon>Viruses</taxon>
        <taxon>Monodnaviria</taxon>
        <taxon>Shotokuvirae</taxon>
        <taxon>Cossaviricota</taxon>
        <taxon>Papovaviricetes</taxon>
        <taxon>Zurhausenvirales</taxon>
        <taxon>Papillomaviridae</taxon>
        <taxon>Firstpapillomavirinae</taxon>
        <taxon>Alphapapillomavirus</taxon>
        <taxon>Alphapapillomavirus 3</taxon>
    </lineage>
</organism>
<protein>
    <submittedName>
        <fullName evidence="1">X protein</fullName>
    </submittedName>
</protein>
<evidence type="ECO:0000313" key="2">
    <source>
        <dbReference type="Proteomes" id="UP000171635"/>
    </source>
</evidence>
<reference evidence="1 2" key="1">
    <citation type="journal article" date="2001" name="Virology">
        <title>Relationships between 80 human papillomavirus genotypes and different grades of cervical intraepithelial neoplasia: association and causality.</title>
        <authorList>
            <person name="Matsukura T.T."/>
            <person name="Sugase M."/>
        </authorList>
    </citation>
    <scope>NUCLEOTIDE SEQUENCE [LARGE SCALE GENOMIC DNA]</scope>
</reference>
<gene>
    <name evidence="1" type="primary">X</name>
</gene>
<dbReference type="Proteomes" id="UP000171635">
    <property type="component" value="Segment"/>
</dbReference>
<accession>Q705E1</accession>
<dbReference type="EMBL" id="AJ620209">
    <property type="protein sequence ID" value="CAF05700.1"/>
    <property type="molecule type" value="Genomic_DNA"/>
</dbReference>
<evidence type="ECO:0000313" key="1">
    <source>
        <dbReference type="EMBL" id="CAF05700.1"/>
    </source>
</evidence>
<name>Q705E1_9PAPI</name>